<dbReference type="AlphaFoldDB" id="A0A1G7HY41"/>
<gene>
    <name evidence="1" type="ORF">SAMN04489759_101250</name>
</gene>
<dbReference type="EMBL" id="FNBP01000001">
    <property type="protein sequence ID" value="SDF05315.1"/>
    <property type="molecule type" value="Genomic_DNA"/>
</dbReference>
<reference evidence="2" key="1">
    <citation type="submission" date="2016-10" db="EMBL/GenBank/DDBJ databases">
        <authorList>
            <person name="Varghese N."/>
            <person name="Submissions S."/>
        </authorList>
    </citation>
    <scope>NUCLEOTIDE SEQUENCE [LARGE SCALE GENOMIC DNA]</scope>
    <source>
        <strain evidence="2">DSM 16477</strain>
    </source>
</reference>
<evidence type="ECO:0000313" key="2">
    <source>
        <dbReference type="Proteomes" id="UP000199399"/>
    </source>
</evidence>
<proteinExistence type="predicted"/>
<protein>
    <submittedName>
        <fullName evidence="1">Uncharacterized protein</fullName>
    </submittedName>
</protein>
<accession>A0A1G7HY41</accession>
<organism evidence="1 2">
    <name type="scientific">Sulfitobacter delicatus</name>
    <dbReference type="NCBI Taxonomy" id="218672"/>
    <lineage>
        <taxon>Bacteria</taxon>
        <taxon>Pseudomonadati</taxon>
        <taxon>Pseudomonadota</taxon>
        <taxon>Alphaproteobacteria</taxon>
        <taxon>Rhodobacterales</taxon>
        <taxon>Roseobacteraceae</taxon>
        <taxon>Sulfitobacter</taxon>
    </lineage>
</organism>
<keyword evidence="2" id="KW-1185">Reference proteome</keyword>
<sequence length="30" mass="3155">MTLPLFLALNTFGGLGAGPQPTLATQDRRP</sequence>
<evidence type="ECO:0000313" key="1">
    <source>
        <dbReference type="EMBL" id="SDF05315.1"/>
    </source>
</evidence>
<dbReference type="Proteomes" id="UP000199399">
    <property type="component" value="Unassembled WGS sequence"/>
</dbReference>
<name>A0A1G7HY41_9RHOB</name>